<dbReference type="PRINTS" id="PR00385">
    <property type="entry name" value="P450"/>
</dbReference>
<comment type="caution">
    <text evidence="9">The sequence shown here is derived from an EMBL/GenBank/DDBJ whole genome shotgun (WGS) entry which is preliminary data.</text>
</comment>
<organism evidence="9 10">
    <name type="scientific">Zymoseptoria brevis</name>
    <dbReference type="NCBI Taxonomy" id="1047168"/>
    <lineage>
        <taxon>Eukaryota</taxon>
        <taxon>Fungi</taxon>
        <taxon>Dikarya</taxon>
        <taxon>Ascomycota</taxon>
        <taxon>Pezizomycotina</taxon>
        <taxon>Dothideomycetes</taxon>
        <taxon>Dothideomycetidae</taxon>
        <taxon>Mycosphaerellales</taxon>
        <taxon>Mycosphaerellaceae</taxon>
        <taxon>Zymoseptoria</taxon>
    </lineage>
</organism>
<evidence type="ECO:0000256" key="6">
    <source>
        <dbReference type="ARBA" id="ARBA00023033"/>
    </source>
</evidence>
<dbReference type="PANTHER" id="PTHR24305">
    <property type="entry name" value="CYTOCHROME P450"/>
    <property type="match status" value="1"/>
</dbReference>
<comment type="cofactor">
    <cofactor evidence="1 7">
        <name>heme</name>
        <dbReference type="ChEBI" id="CHEBI:30413"/>
    </cofactor>
</comment>
<evidence type="ECO:0000256" key="8">
    <source>
        <dbReference type="RuleBase" id="RU000461"/>
    </source>
</evidence>
<evidence type="ECO:0000256" key="5">
    <source>
        <dbReference type="ARBA" id="ARBA00023004"/>
    </source>
</evidence>
<dbReference type="GO" id="GO:0016705">
    <property type="term" value="F:oxidoreductase activity, acting on paired donors, with incorporation or reduction of molecular oxygen"/>
    <property type="evidence" value="ECO:0007669"/>
    <property type="project" value="InterPro"/>
</dbReference>
<proteinExistence type="inferred from homology"/>
<dbReference type="PANTHER" id="PTHR24305:SF157">
    <property type="entry name" value="N-ACETYLTRYPTOPHAN 6-HYDROXYLASE IVOC-RELATED"/>
    <property type="match status" value="1"/>
</dbReference>
<dbReference type="SUPFAM" id="SSF48264">
    <property type="entry name" value="Cytochrome P450"/>
    <property type="match status" value="1"/>
</dbReference>
<evidence type="ECO:0000256" key="1">
    <source>
        <dbReference type="ARBA" id="ARBA00001971"/>
    </source>
</evidence>
<dbReference type="InterPro" id="IPR017972">
    <property type="entry name" value="Cyt_P450_CS"/>
</dbReference>
<keyword evidence="7 8" id="KW-0349">Heme</keyword>
<dbReference type="CDD" id="cd11062">
    <property type="entry name" value="CYP58-like"/>
    <property type="match status" value="1"/>
</dbReference>
<evidence type="ECO:0000256" key="3">
    <source>
        <dbReference type="ARBA" id="ARBA00022723"/>
    </source>
</evidence>
<reference evidence="9 10" key="1">
    <citation type="submission" date="2015-03" db="EMBL/GenBank/DDBJ databases">
        <title>RNA-seq based gene annotation and comparative genomics of four Zymoseptoria species reveal species-specific pathogenicity related genes and transposable element activity.</title>
        <authorList>
            <person name="Grandaubert J."/>
            <person name="Bhattacharyya A."/>
            <person name="Stukenbrock E.H."/>
        </authorList>
    </citation>
    <scope>NUCLEOTIDE SEQUENCE [LARGE SCALE GENOMIC DNA]</scope>
    <source>
        <strain evidence="9 10">Zb18110</strain>
    </source>
</reference>
<dbReference type="GO" id="GO:0004497">
    <property type="term" value="F:monooxygenase activity"/>
    <property type="evidence" value="ECO:0007669"/>
    <property type="project" value="UniProtKB-KW"/>
</dbReference>
<dbReference type="PRINTS" id="PR00463">
    <property type="entry name" value="EP450I"/>
</dbReference>
<gene>
    <name evidence="9" type="ORF">TI39_contig382g00010</name>
</gene>
<dbReference type="GO" id="GO:0020037">
    <property type="term" value="F:heme binding"/>
    <property type="evidence" value="ECO:0007669"/>
    <property type="project" value="InterPro"/>
</dbReference>
<evidence type="ECO:0000256" key="7">
    <source>
        <dbReference type="PIRSR" id="PIRSR602401-1"/>
    </source>
</evidence>
<dbReference type="STRING" id="1047168.A0A0F4GPG4"/>
<dbReference type="GO" id="GO:0005506">
    <property type="term" value="F:iron ion binding"/>
    <property type="evidence" value="ECO:0007669"/>
    <property type="project" value="InterPro"/>
</dbReference>
<keyword evidence="3 7" id="KW-0479">Metal-binding</keyword>
<dbReference type="InterPro" id="IPR036396">
    <property type="entry name" value="Cyt_P450_sf"/>
</dbReference>
<keyword evidence="4 8" id="KW-0560">Oxidoreductase</keyword>
<dbReference type="AlphaFoldDB" id="A0A0F4GPG4"/>
<feature type="binding site" description="axial binding residue" evidence="7">
    <location>
        <position position="474"/>
    </location>
    <ligand>
        <name>heme</name>
        <dbReference type="ChEBI" id="CHEBI:30413"/>
    </ligand>
    <ligandPart>
        <name>Fe</name>
        <dbReference type="ChEBI" id="CHEBI:18248"/>
    </ligandPart>
</feature>
<dbReference type="Pfam" id="PF00067">
    <property type="entry name" value="p450"/>
    <property type="match status" value="1"/>
</dbReference>
<accession>A0A0F4GPG4</accession>
<keyword evidence="5 7" id="KW-0408">Iron</keyword>
<protein>
    <submittedName>
        <fullName evidence="9">Benzoate 4-monooxygenase cytochrome p450 like protein</fullName>
    </submittedName>
</protein>
<keyword evidence="10" id="KW-1185">Reference proteome</keyword>
<comment type="similarity">
    <text evidence="2 8">Belongs to the cytochrome P450 family.</text>
</comment>
<evidence type="ECO:0000313" key="9">
    <source>
        <dbReference type="EMBL" id="KJX98932.1"/>
    </source>
</evidence>
<dbReference type="Gene3D" id="1.10.630.10">
    <property type="entry name" value="Cytochrome P450"/>
    <property type="match status" value="1"/>
</dbReference>
<dbReference type="Proteomes" id="UP000033647">
    <property type="component" value="Unassembled WGS sequence"/>
</dbReference>
<dbReference type="InterPro" id="IPR050121">
    <property type="entry name" value="Cytochrome_P450_monoxygenase"/>
</dbReference>
<evidence type="ECO:0000313" key="10">
    <source>
        <dbReference type="Proteomes" id="UP000033647"/>
    </source>
</evidence>
<sequence>MLIGWVPQCIYRERIAPPNASRAIQPLLHSSSMALSITILLPGLVAAAVTQFAWTFLTNVFRHPLAQFPGPLLASTGWYKTWQEVFRGRNWIDVLRELHAQYGEVVRVGPNELQFSNPKAYLDIYNASNRWSKEATLYQSFGEDASSFGFLHYREAKQRRDVLAPLFSRRAILDLQGVVRDIMDRLCVHLAKENAEGKSSDMLFALRCFTLDTIVTYCFAQDIHATEAKDFQAPVVVAMDASLPTSVVFKHFSAVRKLVFSFPGWLTKMTALAGLVDLQQLLGAQVKDVASNPQLLNQTSHPTIYHRLLDPEANKAAGVPSKQSLYEETQALLFGGADSVGNTVTIGLYHVLQSPRMISRLKAELRSVWPDLQSQPRVEVFEKLPFLTAVIKESLRLAPGVTAPLPRVVPSSGATIGGRHIPPGAIVGMAQVMVHSNPDIFVSPEKFDPERWLGGEAASLERWLVPFSRGPRACLGQTLAMCELQVAFAGLFRRFDIQLDGTSTDSLAWRECFLPHFNANHMRAFCKPIAS</sequence>
<dbReference type="PROSITE" id="PS00086">
    <property type="entry name" value="CYTOCHROME_P450"/>
    <property type="match status" value="1"/>
</dbReference>
<name>A0A0F4GPG4_9PEZI</name>
<evidence type="ECO:0000256" key="2">
    <source>
        <dbReference type="ARBA" id="ARBA00010617"/>
    </source>
</evidence>
<evidence type="ECO:0000256" key="4">
    <source>
        <dbReference type="ARBA" id="ARBA00023002"/>
    </source>
</evidence>
<dbReference type="EMBL" id="LAFY01000374">
    <property type="protein sequence ID" value="KJX98932.1"/>
    <property type="molecule type" value="Genomic_DNA"/>
</dbReference>
<dbReference type="InterPro" id="IPR002401">
    <property type="entry name" value="Cyt_P450_E_grp-I"/>
</dbReference>
<keyword evidence="6 8" id="KW-0503">Monooxygenase</keyword>
<dbReference type="InterPro" id="IPR001128">
    <property type="entry name" value="Cyt_P450"/>
</dbReference>
<dbReference type="OrthoDB" id="3945418at2759"/>